<dbReference type="InterPro" id="IPR013658">
    <property type="entry name" value="SGL"/>
</dbReference>
<evidence type="ECO:0000313" key="3">
    <source>
        <dbReference type="EMBL" id="GAA5065060.1"/>
    </source>
</evidence>
<dbReference type="Proteomes" id="UP001500603">
    <property type="component" value="Unassembled WGS sequence"/>
</dbReference>
<dbReference type="Pfam" id="PF08450">
    <property type="entry name" value="SGL"/>
    <property type="match status" value="1"/>
</dbReference>
<evidence type="ECO:0000313" key="4">
    <source>
        <dbReference type="Proteomes" id="UP001500603"/>
    </source>
</evidence>
<protein>
    <recommendedName>
        <fullName evidence="2">SMP-30/Gluconolactonase/LRE-like region domain-containing protein</fullName>
    </recommendedName>
</protein>
<name>A0ABP9KSI1_9NOCA</name>
<reference evidence="4" key="1">
    <citation type="journal article" date="2019" name="Int. J. Syst. Evol. Microbiol.">
        <title>The Global Catalogue of Microorganisms (GCM) 10K type strain sequencing project: providing services to taxonomists for standard genome sequencing and annotation.</title>
        <authorList>
            <consortium name="The Broad Institute Genomics Platform"/>
            <consortium name="The Broad Institute Genome Sequencing Center for Infectious Disease"/>
            <person name="Wu L."/>
            <person name="Ma J."/>
        </authorList>
    </citation>
    <scope>NUCLEOTIDE SEQUENCE [LARGE SCALE GENOMIC DNA]</scope>
    <source>
        <strain evidence="4">JCM 18298</strain>
    </source>
</reference>
<dbReference type="Gene3D" id="2.120.10.30">
    <property type="entry name" value="TolB, C-terminal domain"/>
    <property type="match status" value="1"/>
</dbReference>
<comment type="caution">
    <text evidence="3">The sequence shown here is derived from an EMBL/GenBank/DDBJ whole genome shotgun (WGS) entry which is preliminary data.</text>
</comment>
<organism evidence="3 4">
    <name type="scientific">Nocardia callitridis</name>
    <dbReference type="NCBI Taxonomy" id="648753"/>
    <lineage>
        <taxon>Bacteria</taxon>
        <taxon>Bacillati</taxon>
        <taxon>Actinomycetota</taxon>
        <taxon>Actinomycetes</taxon>
        <taxon>Mycobacteriales</taxon>
        <taxon>Nocardiaceae</taxon>
        <taxon>Nocardia</taxon>
    </lineage>
</organism>
<proteinExistence type="predicted"/>
<dbReference type="SUPFAM" id="SSF63829">
    <property type="entry name" value="Calcium-dependent phosphotriesterase"/>
    <property type="match status" value="1"/>
</dbReference>
<feature type="signal peptide" evidence="1">
    <location>
        <begin position="1"/>
        <end position="20"/>
    </location>
</feature>
<dbReference type="EMBL" id="BAABJM010000006">
    <property type="protein sequence ID" value="GAA5065060.1"/>
    <property type="molecule type" value="Genomic_DNA"/>
</dbReference>
<feature type="domain" description="SMP-30/Gluconolactonase/LRE-like region" evidence="2">
    <location>
        <begin position="152"/>
        <end position="270"/>
    </location>
</feature>
<feature type="chain" id="PRO_5046415338" description="SMP-30/Gluconolactonase/LRE-like region domain-containing protein" evidence="1">
    <location>
        <begin position="21"/>
        <end position="295"/>
    </location>
</feature>
<dbReference type="InterPro" id="IPR011042">
    <property type="entry name" value="6-blade_b-propeller_TolB-like"/>
</dbReference>
<keyword evidence="1" id="KW-0732">Signal</keyword>
<gene>
    <name evidence="3" type="ORF">GCM10023318_51710</name>
</gene>
<evidence type="ECO:0000256" key="1">
    <source>
        <dbReference type="SAM" id="SignalP"/>
    </source>
</evidence>
<sequence length="295" mass="29536">MVAAVAGAALTLPVMPSAGAGTDCVPWTKQQVAQGFGPLENLAFDGRGGVLLSQQSVAGGGGSLQRLGADGSRSVAAADVDGPGAVVIGGATAYFTTGNSVAGLLSDTGTISALDLDTGAVRTVASGLTMPNGLARLPGGDFVVSRDLGPRAVLTRVTADGTRTPFATSITSTNGLVYSPRHDRLFVSTSFDPTTTVAAVDISDPSAPPARLEVPGYGPANSADDLTIGPDGRIYLALNAAGAIDRIDQDTGAVCTIADGLPLTSSVRFGAGRGWDVDAIYATSFLGTVTRIARA</sequence>
<keyword evidence="4" id="KW-1185">Reference proteome</keyword>
<accession>A0ABP9KSI1</accession>
<evidence type="ECO:0000259" key="2">
    <source>
        <dbReference type="Pfam" id="PF08450"/>
    </source>
</evidence>